<feature type="compositionally biased region" description="Polar residues" evidence="1">
    <location>
        <begin position="117"/>
        <end position="134"/>
    </location>
</feature>
<evidence type="ECO:0000256" key="2">
    <source>
        <dbReference type="SAM" id="Phobius"/>
    </source>
</evidence>
<dbReference type="AlphaFoldDB" id="A0A9P4JM16"/>
<keyword evidence="2" id="KW-1133">Transmembrane helix</keyword>
<keyword evidence="2" id="KW-0472">Membrane</keyword>
<proteinExistence type="predicted"/>
<organism evidence="3 4">
    <name type="scientific">Delitschia confertaspora ATCC 74209</name>
    <dbReference type="NCBI Taxonomy" id="1513339"/>
    <lineage>
        <taxon>Eukaryota</taxon>
        <taxon>Fungi</taxon>
        <taxon>Dikarya</taxon>
        <taxon>Ascomycota</taxon>
        <taxon>Pezizomycotina</taxon>
        <taxon>Dothideomycetes</taxon>
        <taxon>Pleosporomycetidae</taxon>
        <taxon>Pleosporales</taxon>
        <taxon>Delitschiaceae</taxon>
        <taxon>Delitschia</taxon>
    </lineage>
</organism>
<evidence type="ECO:0000313" key="4">
    <source>
        <dbReference type="Proteomes" id="UP000799536"/>
    </source>
</evidence>
<evidence type="ECO:0000313" key="3">
    <source>
        <dbReference type="EMBL" id="KAF2200681.1"/>
    </source>
</evidence>
<dbReference type="OrthoDB" id="3798694at2759"/>
<comment type="caution">
    <text evidence="3">The sequence shown here is derived from an EMBL/GenBank/DDBJ whole genome shotgun (WGS) entry which is preliminary data.</text>
</comment>
<feature type="compositionally biased region" description="Low complexity" evidence="1">
    <location>
        <begin position="135"/>
        <end position="157"/>
    </location>
</feature>
<reference evidence="3" key="1">
    <citation type="journal article" date="2020" name="Stud. Mycol.">
        <title>101 Dothideomycetes genomes: a test case for predicting lifestyles and emergence of pathogens.</title>
        <authorList>
            <person name="Haridas S."/>
            <person name="Albert R."/>
            <person name="Binder M."/>
            <person name="Bloem J."/>
            <person name="Labutti K."/>
            <person name="Salamov A."/>
            <person name="Andreopoulos B."/>
            <person name="Baker S."/>
            <person name="Barry K."/>
            <person name="Bills G."/>
            <person name="Bluhm B."/>
            <person name="Cannon C."/>
            <person name="Castanera R."/>
            <person name="Culley D."/>
            <person name="Daum C."/>
            <person name="Ezra D."/>
            <person name="Gonzalez J."/>
            <person name="Henrissat B."/>
            <person name="Kuo A."/>
            <person name="Liang C."/>
            <person name="Lipzen A."/>
            <person name="Lutzoni F."/>
            <person name="Magnuson J."/>
            <person name="Mondo S."/>
            <person name="Nolan M."/>
            <person name="Ohm R."/>
            <person name="Pangilinan J."/>
            <person name="Park H.-J."/>
            <person name="Ramirez L."/>
            <person name="Alfaro M."/>
            <person name="Sun H."/>
            <person name="Tritt A."/>
            <person name="Yoshinaga Y."/>
            <person name="Zwiers L.-H."/>
            <person name="Turgeon B."/>
            <person name="Goodwin S."/>
            <person name="Spatafora J."/>
            <person name="Crous P."/>
            <person name="Grigoriev I."/>
        </authorList>
    </citation>
    <scope>NUCLEOTIDE SEQUENCE</scope>
    <source>
        <strain evidence="3">ATCC 74209</strain>
    </source>
</reference>
<feature type="region of interest" description="Disordered" evidence="1">
    <location>
        <begin position="195"/>
        <end position="235"/>
    </location>
</feature>
<feature type="compositionally biased region" description="Polar residues" evidence="1">
    <location>
        <begin position="88"/>
        <end position="104"/>
    </location>
</feature>
<dbReference type="EMBL" id="ML994010">
    <property type="protein sequence ID" value="KAF2200681.1"/>
    <property type="molecule type" value="Genomic_DNA"/>
</dbReference>
<keyword evidence="2" id="KW-0812">Transmembrane</keyword>
<name>A0A9P4JM16_9PLEO</name>
<keyword evidence="4" id="KW-1185">Reference proteome</keyword>
<feature type="compositionally biased region" description="Low complexity" evidence="1">
    <location>
        <begin position="46"/>
        <end position="72"/>
    </location>
</feature>
<dbReference type="Proteomes" id="UP000799536">
    <property type="component" value="Unassembled WGS sequence"/>
</dbReference>
<gene>
    <name evidence="3" type="ORF">GQ43DRAFT_432281</name>
</gene>
<feature type="compositionally biased region" description="Polar residues" evidence="1">
    <location>
        <begin position="195"/>
        <end position="230"/>
    </location>
</feature>
<feature type="compositionally biased region" description="Low complexity" evidence="1">
    <location>
        <begin position="1"/>
        <end position="13"/>
    </location>
</feature>
<protein>
    <submittedName>
        <fullName evidence="3">Uncharacterized protein</fullName>
    </submittedName>
</protein>
<feature type="transmembrane region" description="Helical" evidence="2">
    <location>
        <begin position="246"/>
        <end position="267"/>
    </location>
</feature>
<feature type="region of interest" description="Disordered" evidence="1">
    <location>
        <begin position="332"/>
        <end position="355"/>
    </location>
</feature>
<accession>A0A9P4JM16</accession>
<feature type="region of interest" description="Disordered" evidence="1">
    <location>
        <begin position="1"/>
        <end position="157"/>
    </location>
</feature>
<evidence type="ECO:0000256" key="1">
    <source>
        <dbReference type="SAM" id="MobiDB-lite"/>
    </source>
</evidence>
<sequence length="425" mass="45359">MPLSSRSNRPSPLKLALRDDEPTFASLPSPPNPDSPSPTRLPSPESPDTSSPTGLSGPESPDLPSTTETSPSEEPPSPTSSDLPPATETPTMSKESPSVTSFTQPGIPVTTDAVLEPSSTSLLPSGSAITESLDSSTAPLVQTSSSSSTSTSISSLPQTTADLPVLPLLSTSSSSLRRVDTSSTAPIAITGLGNTASESKAAQVSRPSTISLSGTDPAEENQSSSGTGLPQKSLKKTPHISKVAEGALITFVVLGVLALLVGAFLYYRCRQRKYRHRNMRHTEDTFSPTNSSSLHPPETAHVPSSISNFSLFAGDSNHRPITASTDSSRSRFQGFESQPIHPPLPSANPFTDDPDRNKAYDVLRGRPRSTTLTDRGDWVANPFKDPLSDRFDPFGELEEKARIARLKYVDDVRREQEETKKLQGK</sequence>
<feature type="compositionally biased region" description="Pro residues" evidence="1">
    <location>
        <begin position="28"/>
        <end position="45"/>
    </location>
</feature>